<keyword evidence="1" id="KW-0732">Signal</keyword>
<dbReference type="Gene3D" id="3.40.190.10">
    <property type="entry name" value="Periplasmic binding protein-like II"/>
    <property type="match status" value="2"/>
</dbReference>
<accession>A0ABD7RQ41</accession>
<dbReference type="PANTHER" id="PTHR38834">
    <property type="entry name" value="PERIPLASMIC SUBSTRATE BINDING PROTEIN FAMILY 3"/>
    <property type="match status" value="1"/>
</dbReference>
<evidence type="ECO:0000313" key="4">
    <source>
        <dbReference type="Proteomes" id="UP000317327"/>
    </source>
</evidence>
<feature type="chain" id="PRO_5044742798" evidence="1">
    <location>
        <begin position="23"/>
        <end position="256"/>
    </location>
</feature>
<dbReference type="RefSeq" id="WP_143502855.1">
    <property type="nucleotide sequence ID" value="NZ_SCFV01000013.1"/>
</dbReference>
<dbReference type="SMART" id="SM00062">
    <property type="entry name" value="PBPb"/>
    <property type="match status" value="1"/>
</dbReference>
<reference evidence="3 4" key="1">
    <citation type="submission" date="2019-01" db="EMBL/GenBank/DDBJ databases">
        <title>Whole genome shotgun sequencing of Pseudomonas spp. isolated by its ability to degrade furfural.</title>
        <authorList>
            <person name="Donoso R."/>
            <person name="Farkas C."/>
            <person name="Villegas P."/>
            <person name="Gonzales-Toro F."/>
            <person name="Guajardo-Parra M."/>
            <person name="Araya-Nail M."/>
            <person name="Morgante V."/>
            <person name="Perez-Pantoja D."/>
        </authorList>
    </citation>
    <scope>NUCLEOTIDE SEQUENCE [LARGE SCALE GENOMIC DNA]</scope>
    <source>
        <strain evidence="3 4">VN231</strain>
    </source>
</reference>
<feature type="domain" description="Solute-binding protein family 3/N-terminal" evidence="2">
    <location>
        <begin position="27"/>
        <end position="255"/>
    </location>
</feature>
<dbReference type="EMBL" id="SCFV01000013">
    <property type="protein sequence ID" value="TRO12278.1"/>
    <property type="molecule type" value="Genomic_DNA"/>
</dbReference>
<dbReference type="AlphaFoldDB" id="A0ABD7RQ41"/>
<organism evidence="3 4">
    <name type="scientific">Ectopseudomonas mendocina</name>
    <name type="common">Pseudomonas mendocina</name>
    <dbReference type="NCBI Taxonomy" id="300"/>
    <lineage>
        <taxon>Bacteria</taxon>
        <taxon>Pseudomonadati</taxon>
        <taxon>Pseudomonadota</taxon>
        <taxon>Gammaproteobacteria</taxon>
        <taxon>Pseudomonadales</taxon>
        <taxon>Pseudomonadaceae</taxon>
        <taxon>Ectopseudomonas</taxon>
    </lineage>
</organism>
<evidence type="ECO:0000259" key="2">
    <source>
        <dbReference type="SMART" id="SM00062"/>
    </source>
</evidence>
<sequence>MKRLVTLLCLAVCMLSMQAVKAELPSNYRVVLLTENFPPFNMSVDGKNFAYDDKIAGINTSIIREMFSRAEISYDLSLRFPWDRLYKLVTEKTDHGLFSVTLNDSRRALFKWVGPLSSTRRVFVTTAESTLTLNNLDEARNYRIGSYKGASSGVFLEKNGIPYISSLRDQENIDKLVNGRIDFWVSNDPVFRYYAEQKGVKNLRVAYVAEAETEQYLALNLNTPQEVIERLQSSLDSMHSDGTFDKIRSVYIDAAK</sequence>
<name>A0ABD7RQ41_ECTME</name>
<comment type="caution">
    <text evidence="3">The sequence shown here is derived from an EMBL/GenBank/DDBJ whole genome shotgun (WGS) entry which is preliminary data.</text>
</comment>
<protein>
    <submittedName>
        <fullName evidence="3">ABC transporter substrate-binding protein</fullName>
    </submittedName>
</protein>
<gene>
    <name evidence="3" type="ORF">EQ836_22345</name>
</gene>
<dbReference type="SUPFAM" id="SSF53850">
    <property type="entry name" value="Periplasmic binding protein-like II"/>
    <property type="match status" value="1"/>
</dbReference>
<dbReference type="InterPro" id="IPR001638">
    <property type="entry name" value="Solute-binding_3/MltF_N"/>
</dbReference>
<feature type="signal peptide" evidence="1">
    <location>
        <begin position="1"/>
        <end position="22"/>
    </location>
</feature>
<dbReference type="Proteomes" id="UP000317327">
    <property type="component" value="Unassembled WGS sequence"/>
</dbReference>
<dbReference type="PANTHER" id="PTHR38834:SF3">
    <property type="entry name" value="SOLUTE-BINDING PROTEIN FAMILY 3_N-TERMINAL DOMAIN-CONTAINING PROTEIN"/>
    <property type="match status" value="1"/>
</dbReference>
<evidence type="ECO:0000256" key="1">
    <source>
        <dbReference type="SAM" id="SignalP"/>
    </source>
</evidence>
<dbReference type="Pfam" id="PF00497">
    <property type="entry name" value="SBP_bac_3"/>
    <property type="match status" value="1"/>
</dbReference>
<evidence type="ECO:0000313" key="3">
    <source>
        <dbReference type="EMBL" id="TRO12278.1"/>
    </source>
</evidence>
<proteinExistence type="predicted"/>